<name>A0A7Y0ZY18_PSEVE</name>
<evidence type="ECO:0000259" key="1">
    <source>
        <dbReference type="Pfam" id="PF08240"/>
    </source>
</evidence>
<dbReference type="Gene3D" id="3.90.180.10">
    <property type="entry name" value="Medium-chain alcohol dehydrogenases, catalytic domain"/>
    <property type="match status" value="1"/>
</dbReference>
<dbReference type="PANTHER" id="PTHR43677">
    <property type="entry name" value="SHORT-CHAIN DEHYDROGENASE/REDUCTASE"/>
    <property type="match status" value="1"/>
</dbReference>
<dbReference type="EMBL" id="JAAQWE010000035">
    <property type="protein sequence ID" value="NMY00155.1"/>
    <property type="molecule type" value="Genomic_DNA"/>
</dbReference>
<gene>
    <name evidence="2" type="ORF">HBO43_26605</name>
</gene>
<dbReference type="Pfam" id="PF08240">
    <property type="entry name" value="ADH_N"/>
    <property type="match status" value="1"/>
</dbReference>
<dbReference type="RefSeq" id="WP_169850735.1">
    <property type="nucleotide sequence ID" value="NZ_JAAQWD010000024.1"/>
</dbReference>
<dbReference type="InterPro" id="IPR051397">
    <property type="entry name" value="Zn-ADH-like_protein"/>
</dbReference>
<feature type="domain" description="Alcohol dehydrogenase-like N-terminal" evidence="1">
    <location>
        <begin position="2"/>
        <end position="70"/>
    </location>
</feature>
<sequence length="165" mass="17817">MNFVDTMLRDGTFKVPLPFSMRVEAAGIVEALGPNFPNLKVGDRVGHFSAFGAYAERWVIDANALIKLPDNMSSEKAAGVLSKGLTSSALLKQVHAVWASEAVVVHGASGARFAPLGKVTGRQCNRYRRFGKQGNFCWALVAKGIDPRAHRHLEGNARRLATANA</sequence>
<accession>A0A7Y0ZY18</accession>
<dbReference type="PANTHER" id="PTHR43677:SF4">
    <property type="entry name" value="QUINONE OXIDOREDUCTASE-LIKE PROTEIN 2"/>
    <property type="match status" value="1"/>
</dbReference>
<evidence type="ECO:0000313" key="2">
    <source>
        <dbReference type="EMBL" id="NMY00155.1"/>
    </source>
</evidence>
<dbReference type="SUPFAM" id="SSF50129">
    <property type="entry name" value="GroES-like"/>
    <property type="match status" value="1"/>
</dbReference>
<proteinExistence type="predicted"/>
<evidence type="ECO:0000313" key="3">
    <source>
        <dbReference type="Proteomes" id="UP000552560"/>
    </source>
</evidence>
<dbReference type="AlphaFoldDB" id="A0A7Y0ZY18"/>
<comment type="caution">
    <text evidence="2">The sequence shown here is derived from an EMBL/GenBank/DDBJ whole genome shotgun (WGS) entry which is preliminary data.</text>
</comment>
<protein>
    <submittedName>
        <fullName evidence="2">Alcohol dehydrogenase catalytic domain-containing protein</fullName>
    </submittedName>
</protein>
<dbReference type="Gene3D" id="3.40.50.720">
    <property type="entry name" value="NAD(P)-binding Rossmann-like Domain"/>
    <property type="match status" value="1"/>
</dbReference>
<dbReference type="InterPro" id="IPR011032">
    <property type="entry name" value="GroES-like_sf"/>
</dbReference>
<reference evidence="2 3" key="1">
    <citation type="journal article" date="2020" name="Front. Microbiol.">
        <title>Genetic Organization of the aprX-lipA2 Operon Affects the Proteolytic Potential of Pseudomonas Species in Milk.</title>
        <authorList>
            <person name="Maier C."/>
            <person name="Huptas C."/>
            <person name="von Neubeck M."/>
            <person name="Scherer S."/>
            <person name="Wenning M."/>
            <person name="Lucking G."/>
        </authorList>
    </citation>
    <scope>NUCLEOTIDE SEQUENCE [LARGE SCALE GENOMIC DNA]</scope>
    <source>
        <strain evidence="2 3">WS 4671</strain>
    </source>
</reference>
<dbReference type="InterPro" id="IPR013154">
    <property type="entry name" value="ADH-like_N"/>
</dbReference>
<dbReference type="GO" id="GO:0016491">
    <property type="term" value="F:oxidoreductase activity"/>
    <property type="evidence" value="ECO:0007669"/>
    <property type="project" value="TreeGrafter"/>
</dbReference>
<dbReference type="Proteomes" id="UP000552560">
    <property type="component" value="Unassembled WGS sequence"/>
</dbReference>
<organism evidence="2 3">
    <name type="scientific">Pseudomonas veronii</name>
    <dbReference type="NCBI Taxonomy" id="76761"/>
    <lineage>
        <taxon>Bacteria</taxon>
        <taxon>Pseudomonadati</taxon>
        <taxon>Pseudomonadota</taxon>
        <taxon>Gammaproteobacteria</taxon>
        <taxon>Pseudomonadales</taxon>
        <taxon>Pseudomonadaceae</taxon>
        <taxon>Pseudomonas</taxon>
    </lineage>
</organism>